<name>A0A183J5E9_9BILA</name>
<reference evidence="3" key="1">
    <citation type="submission" date="2016-06" db="UniProtKB">
        <authorList>
            <consortium name="WormBaseParasite"/>
        </authorList>
    </citation>
    <scope>IDENTIFICATION</scope>
</reference>
<dbReference type="WBParaSite" id="SBAD_0001147501-mRNA-1">
    <property type="protein sequence ID" value="SBAD_0001147501-mRNA-1"/>
    <property type="gene ID" value="SBAD_0001147501"/>
</dbReference>
<evidence type="ECO:0000313" key="1">
    <source>
        <dbReference type="EMBL" id="VDP37083.1"/>
    </source>
</evidence>
<dbReference type="AlphaFoldDB" id="A0A183J5E9"/>
<organism evidence="3">
    <name type="scientific">Soboliphyme baturini</name>
    <dbReference type="NCBI Taxonomy" id="241478"/>
    <lineage>
        <taxon>Eukaryota</taxon>
        <taxon>Metazoa</taxon>
        <taxon>Ecdysozoa</taxon>
        <taxon>Nematoda</taxon>
        <taxon>Enoplea</taxon>
        <taxon>Dorylaimia</taxon>
        <taxon>Dioctophymatida</taxon>
        <taxon>Dioctophymatoidea</taxon>
        <taxon>Soboliphymatidae</taxon>
        <taxon>Soboliphyme</taxon>
    </lineage>
</organism>
<reference evidence="1 2" key="2">
    <citation type="submission" date="2018-11" db="EMBL/GenBank/DDBJ databases">
        <authorList>
            <consortium name="Pathogen Informatics"/>
        </authorList>
    </citation>
    <scope>NUCLEOTIDE SEQUENCE [LARGE SCALE GENOMIC DNA]</scope>
</reference>
<evidence type="ECO:0000313" key="2">
    <source>
        <dbReference type="Proteomes" id="UP000270296"/>
    </source>
</evidence>
<evidence type="ECO:0000313" key="3">
    <source>
        <dbReference type="WBParaSite" id="SBAD_0001147501-mRNA-1"/>
    </source>
</evidence>
<dbReference type="OrthoDB" id="10248398at2759"/>
<sequence length="110" mass="12096">MSAMFAVIVAGRPVLIVFHVSELKNLDAVNHVVVFLTGQMQFPGGVAGGGKVNVNLRCCLSNYRVTSSKLNGCLEALIMKKPLYYYYPHTESNVLNCLFNLILLRCVADC</sequence>
<dbReference type="EMBL" id="UZAM01015069">
    <property type="protein sequence ID" value="VDP37083.1"/>
    <property type="molecule type" value="Genomic_DNA"/>
</dbReference>
<accession>A0A183J5E9</accession>
<dbReference type="Proteomes" id="UP000270296">
    <property type="component" value="Unassembled WGS sequence"/>
</dbReference>
<protein>
    <submittedName>
        <fullName evidence="3">DUF775 domain-containing protein</fullName>
    </submittedName>
</protein>
<keyword evidence="2" id="KW-1185">Reference proteome</keyword>
<gene>
    <name evidence="1" type="ORF">SBAD_LOCUS11097</name>
</gene>
<proteinExistence type="predicted"/>